<comment type="caution">
    <text evidence="1">The sequence shown here is derived from an EMBL/GenBank/DDBJ whole genome shotgun (WGS) entry which is preliminary data.</text>
</comment>
<proteinExistence type="predicted"/>
<dbReference type="Pfam" id="PF01547">
    <property type="entry name" value="SBP_bac_1"/>
    <property type="match status" value="1"/>
</dbReference>
<dbReference type="InterPro" id="IPR006059">
    <property type="entry name" value="SBP"/>
</dbReference>
<protein>
    <submittedName>
        <fullName evidence="1">ABC transporter, solute-binding protein</fullName>
    </submittedName>
</protein>
<name>A0ABD4EJT5_STALU</name>
<reference evidence="1 2" key="1">
    <citation type="submission" date="2016-01" db="EMBL/GenBank/DDBJ databases">
        <authorList>
            <person name="Mitreva M."/>
            <person name="Pepin K.H."/>
            <person name="Mihindukulasuriya K.A."/>
            <person name="Fulton R."/>
            <person name="Fronick C."/>
            <person name="O'Laughlin M."/>
            <person name="Miner T."/>
            <person name="Herter B."/>
            <person name="Rosa B.A."/>
            <person name="Cordes M."/>
            <person name="Tomlinson C."/>
            <person name="Wollam A."/>
            <person name="Palsikar V.B."/>
            <person name="Mardis E.R."/>
            <person name="Wilson R.K."/>
        </authorList>
    </citation>
    <scope>NUCLEOTIDE SEQUENCE [LARGE SCALE GENOMIC DNA]</scope>
    <source>
        <strain evidence="1 2">MJR7738</strain>
    </source>
</reference>
<dbReference type="Gene3D" id="3.40.190.10">
    <property type="entry name" value="Periplasmic binding protein-like II"/>
    <property type="match status" value="2"/>
</dbReference>
<dbReference type="PANTHER" id="PTHR43649">
    <property type="entry name" value="ARABINOSE-BINDING PROTEIN-RELATED"/>
    <property type="match status" value="1"/>
</dbReference>
<dbReference type="SUPFAM" id="SSF53850">
    <property type="entry name" value="Periplasmic binding protein-like II"/>
    <property type="match status" value="1"/>
</dbReference>
<dbReference type="AlphaFoldDB" id="A0ABD4EJT5"/>
<gene>
    <name evidence="1" type="ORF">HMPREF3225_00104</name>
</gene>
<dbReference type="Proteomes" id="UP000070063">
    <property type="component" value="Unassembled WGS sequence"/>
</dbReference>
<organism evidence="1 2">
    <name type="scientific">Staphylococcus lugdunensis</name>
    <dbReference type="NCBI Taxonomy" id="28035"/>
    <lineage>
        <taxon>Bacteria</taxon>
        <taxon>Bacillati</taxon>
        <taxon>Bacillota</taxon>
        <taxon>Bacilli</taxon>
        <taxon>Bacillales</taxon>
        <taxon>Staphylococcaceae</taxon>
        <taxon>Staphylococcus</taxon>
    </lineage>
</organism>
<dbReference type="EMBL" id="LRQI01000004">
    <property type="protein sequence ID" value="KXA40478.1"/>
    <property type="molecule type" value="Genomic_DNA"/>
</dbReference>
<dbReference type="PANTHER" id="PTHR43649:SF12">
    <property type="entry name" value="DIACETYLCHITOBIOSE BINDING PROTEIN DASA"/>
    <property type="match status" value="1"/>
</dbReference>
<evidence type="ECO:0000313" key="2">
    <source>
        <dbReference type="Proteomes" id="UP000070063"/>
    </source>
</evidence>
<accession>A0ABD4EJT5</accession>
<evidence type="ECO:0000313" key="1">
    <source>
        <dbReference type="EMBL" id="KXA40478.1"/>
    </source>
</evidence>
<dbReference type="InterPro" id="IPR050490">
    <property type="entry name" value="Bact_solute-bd_prot1"/>
</dbReference>
<sequence length="578" mass="65768">MQIENSTHHYIKEKTMKHIKKLSILLLVLLLVFVTACGKDEDEEKRRADAKGKPKTWIADRKLKGLVFQSKNDVSPEMNKEIEKELKKKTGITLELQTASGNDSTEALTSGLASGDLPDFIVYYLDNSGRPEMKVLNKAAKQGQLTDLKPLLEDTNVYKKYLKKDYLPKDTRDNIMFPKDLDGTYFVHMGINRKPGDPGRKVVGGPYIRKDIAEQLNLDPSSIKTSKDMKALAEKIKNHHFKDDNGKEITPIGPTAWGGSDRTAFYNDLVWTGGADEKFQIDHDKVKHESDTDYGMKRVKYVKSLMDEGLMHKAFYTMSENQAKEGLVNGSWGIVSDLHNYVTENQSMKYIPLGPLNTVKGKYQMEMSYKSGYGGWSIPKSTKHPEDVVKLADFLASREGKLLGEYGIKGRDYNLDKKGNPVVKKEVLKEIDEHPDQAKKRGFRGAGSYWADHLGLTDVDNLDDFGEREYGDNARKKQGKTNPKKMAESWHYDEKLKHAKVIDGLTVKSFLPKFDKGEELEIALDEYDESLKRAYYAKTDKESERILEDAKKKLDQAGLPEFEKMIEKKIKNGEKIRF</sequence>